<feature type="region of interest" description="Disordered" evidence="1">
    <location>
        <begin position="1"/>
        <end position="26"/>
    </location>
</feature>
<dbReference type="AlphaFoldDB" id="A0A4S4L7K5"/>
<organism evidence="2 3">
    <name type="scientific">Bondarzewia mesenterica</name>
    <dbReference type="NCBI Taxonomy" id="1095465"/>
    <lineage>
        <taxon>Eukaryota</taxon>
        <taxon>Fungi</taxon>
        <taxon>Dikarya</taxon>
        <taxon>Basidiomycota</taxon>
        <taxon>Agaricomycotina</taxon>
        <taxon>Agaricomycetes</taxon>
        <taxon>Russulales</taxon>
        <taxon>Bondarzewiaceae</taxon>
        <taxon>Bondarzewia</taxon>
    </lineage>
</organism>
<dbReference type="OrthoDB" id="3182445at2759"/>
<name>A0A4S4L7K5_9AGAM</name>
<accession>A0A4S4L7K5</accession>
<gene>
    <name evidence="2" type="ORF">EW146_g9356</name>
</gene>
<dbReference type="EMBL" id="SGPL01000788">
    <property type="protein sequence ID" value="THH07327.1"/>
    <property type="molecule type" value="Genomic_DNA"/>
</dbReference>
<sequence>MPIKKKRRVKPTSPRDASTSKPRASQNCYPLPNELLHNIIASALGDWYYDLILYSKHTVDDDDDDWDAILVLLHVSRKFRECMIKLLHQLWGESFIDNPMKQLQADTSIYRRLSRVAHHTPADFFMPSRPKIFQERSVRRPLSPITRLWTCMLKNIAGENAYVQFLDWAPHGDIYCTDSLDVVRKEYDAIPAGVRYLLLERVMRHAVVKHALWLRLDGLKRLIEAVFRMVFFMTDTITVSFFFLPSKLARLFVNHPLTLLVILSEKKTRESRSTTFDGALPTPSEIRDWSIKVHASVARKCGVAVEDLPEVTRAELVAVGLSDALELLDIYEMELAPGTETCQLARDCLAIHLTEKERSYLPLPRSFYILLAAKIICVASTLVASGSSTSILIARNRKKRTHLPVELLPTIAAMVVGDYLCELILLPQVAKNWDAVMTLLHASPALRGTTFSILCNLYGESLKDGKTKALRDYKQTVPVFRRLSSAAHDTPEAFVQLSTDLLRRPSAPVVKVCLSVLSSLARENACFKDPKATFASIVTATGVKKMRKESRHAPRRYAPRCVVET</sequence>
<evidence type="ECO:0000313" key="3">
    <source>
        <dbReference type="Proteomes" id="UP000310158"/>
    </source>
</evidence>
<proteinExistence type="predicted"/>
<protein>
    <submittedName>
        <fullName evidence="2">Uncharacterized protein</fullName>
    </submittedName>
</protein>
<comment type="caution">
    <text evidence="2">The sequence shown here is derived from an EMBL/GenBank/DDBJ whole genome shotgun (WGS) entry which is preliminary data.</text>
</comment>
<evidence type="ECO:0000256" key="1">
    <source>
        <dbReference type="SAM" id="MobiDB-lite"/>
    </source>
</evidence>
<feature type="compositionally biased region" description="Polar residues" evidence="1">
    <location>
        <begin position="15"/>
        <end position="26"/>
    </location>
</feature>
<reference evidence="2 3" key="1">
    <citation type="submission" date="2019-02" db="EMBL/GenBank/DDBJ databases">
        <title>Genome sequencing of the rare red list fungi Bondarzewia mesenterica.</title>
        <authorList>
            <person name="Buettner E."/>
            <person name="Kellner H."/>
        </authorList>
    </citation>
    <scope>NUCLEOTIDE SEQUENCE [LARGE SCALE GENOMIC DNA]</scope>
    <source>
        <strain evidence="2 3">DSM 108281</strain>
    </source>
</reference>
<keyword evidence="3" id="KW-1185">Reference proteome</keyword>
<dbReference type="Proteomes" id="UP000310158">
    <property type="component" value="Unassembled WGS sequence"/>
</dbReference>
<evidence type="ECO:0000313" key="2">
    <source>
        <dbReference type="EMBL" id="THH07327.1"/>
    </source>
</evidence>
<feature type="compositionally biased region" description="Basic residues" evidence="1">
    <location>
        <begin position="1"/>
        <end position="10"/>
    </location>
</feature>